<dbReference type="AlphaFoldDB" id="A0A329CUG3"/>
<proteinExistence type="predicted"/>
<dbReference type="OrthoDB" id="9002157at2"/>
<accession>A0A329CUG3</accession>
<evidence type="ECO:0000313" key="3">
    <source>
        <dbReference type="Proteomes" id="UP000248918"/>
    </source>
</evidence>
<dbReference type="RefSeq" id="WP_111929654.1">
    <property type="nucleotide sequence ID" value="NZ_CADFFP010000001.1"/>
</dbReference>
<feature type="region of interest" description="Disordered" evidence="1">
    <location>
        <begin position="129"/>
        <end position="163"/>
    </location>
</feature>
<name>A0A329CUG3_9BURK</name>
<dbReference type="Proteomes" id="UP000248918">
    <property type="component" value="Unassembled WGS sequence"/>
</dbReference>
<dbReference type="Pfam" id="PF10765">
    <property type="entry name" value="Phage_P22_NinX"/>
    <property type="match status" value="1"/>
</dbReference>
<evidence type="ECO:0000313" key="2">
    <source>
        <dbReference type="EMBL" id="RAS38060.1"/>
    </source>
</evidence>
<comment type="caution">
    <text evidence="2">The sequence shown here is derived from an EMBL/GenBank/DDBJ whole genome shotgun (WGS) entry which is preliminary data.</text>
</comment>
<dbReference type="InterPro" id="IPR019701">
    <property type="entry name" value="Phage_P22_NinX"/>
</dbReference>
<evidence type="ECO:0000256" key="1">
    <source>
        <dbReference type="SAM" id="MobiDB-lite"/>
    </source>
</evidence>
<reference evidence="2 3" key="1">
    <citation type="submission" date="2018-06" db="EMBL/GenBank/DDBJ databases">
        <title>Genomic Encyclopedia of Type Strains, Phase III (KMG-III): the genomes of soil and plant-associated and newly described type strains.</title>
        <authorList>
            <person name="Whitman W."/>
        </authorList>
    </citation>
    <scope>NUCLEOTIDE SEQUENCE [LARGE SCALE GENOMIC DNA]</scope>
    <source>
        <strain evidence="2 3">LMG 23644</strain>
    </source>
</reference>
<sequence>MNVVDLTGLALDYWVARSLHDFVREIHFTDSGETVSIRGNDRGRPWDGRFTPSTSWEAAAAVLERAQRLEVRERTDQGSAHCVADFEGSHRTVEGRGDSLREALLRAFVESRYGDTVDDVLHEAQVLTGEQAQPIGEETAQGSYGGDMPNPDGQIGDIQSAPR</sequence>
<gene>
    <name evidence="2" type="ORF">BX591_102346</name>
</gene>
<dbReference type="EMBL" id="QLTK01000002">
    <property type="protein sequence ID" value="RAS38060.1"/>
    <property type="molecule type" value="Genomic_DNA"/>
</dbReference>
<organism evidence="2 3">
    <name type="scientific">Paraburkholderia bryophila</name>
    <dbReference type="NCBI Taxonomy" id="420952"/>
    <lineage>
        <taxon>Bacteria</taxon>
        <taxon>Pseudomonadati</taxon>
        <taxon>Pseudomonadota</taxon>
        <taxon>Betaproteobacteria</taxon>
        <taxon>Burkholderiales</taxon>
        <taxon>Burkholderiaceae</taxon>
        <taxon>Paraburkholderia</taxon>
    </lineage>
</organism>
<protein>
    <submittedName>
        <fullName evidence="2">Uncharacterized protein DUF2591</fullName>
    </submittedName>
</protein>